<feature type="domain" description="Histidine kinase" evidence="11">
    <location>
        <begin position="459"/>
        <end position="674"/>
    </location>
</feature>
<dbReference type="EC" id="2.7.13.3" evidence="3"/>
<dbReference type="InterPro" id="IPR003661">
    <property type="entry name" value="HisK_dim/P_dom"/>
</dbReference>
<evidence type="ECO:0000256" key="5">
    <source>
        <dbReference type="ARBA" id="ARBA00022679"/>
    </source>
</evidence>
<dbReference type="InterPro" id="IPR036890">
    <property type="entry name" value="HATPase_C_sf"/>
</dbReference>
<dbReference type="SMART" id="SM00388">
    <property type="entry name" value="HisKA"/>
    <property type="match status" value="1"/>
</dbReference>
<feature type="transmembrane region" description="Helical" evidence="10">
    <location>
        <begin position="296"/>
        <end position="315"/>
    </location>
</feature>
<feature type="transmembrane region" description="Helical" evidence="10">
    <location>
        <begin position="189"/>
        <end position="210"/>
    </location>
</feature>
<dbReference type="InterPro" id="IPR004358">
    <property type="entry name" value="Sig_transdc_His_kin-like_C"/>
</dbReference>
<dbReference type="EMBL" id="SIRE01000002">
    <property type="protein sequence ID" value="TBL81832.1"/>
    <property type="molecule type" value="Genomic_DNA"/>
</dbReference>
<comment type="catalytic activity">
    <reaction evidence="1">
        <text>ATP + protein L-histidine = ADP + protein N-phospho-L-histidine.</text>
        <dbReference type="EC" id="2.7.13.3"/>
    </reaction>
</comment>
<evidence type="ECO:0000256" key="10">
    <source>
        <dbReference type="SAM" id="Phobius"/>
    </source>
</evidence>
<keyword evidence="8" id="KW-0067">ATP-binding</keyword>
<dbReference type="SMART" id="SM00387">
    <property type="entry name" value="HATPase_c"/>
    <property type="match status" value="1"/>
</dbReference>
<feature type="transmembrane region" description="Helical" evidence="10">
    <location>
        <begin position="255"/>
        <end position="275"/>
    </location>
</feature>
<keyword evidence="13" id="KW-1185">Reference proteome</keyword>
<evidence type="ECO:0000256" key="3">
    <source>
        <dbReference type="ARBA" id="ARBA00012438"/>
    </source>
</evidence>
<evidence type="ECO:0000256" key="2">
    <source>
        <dbReference type="ARBA" id="ARBA00004651"/>
    </source>
</evidence>
<evidence type="ECO:0000313" key="12">
    <source>
        <dbReference type="EMBL" id="TBL81832.1"/>
    </source>
</evidence>
<dbReference type="CDD" id="cd00082">
    <property type="entry name" value="HisKA"/>
    <property type="match status" value="1"/>
</dbReference>
<dbReference type="Pfam" id="PF07696">
    <property type="entry name" value="7TMR-DISMED2"/>
    <property type="match status" value="1"/>
</dbReference>
<dbReference type="Gene3D" id="2.60.40.2380">
    <property type="match status" value="1"/>
</dbReference>
<keyword evidence="4" id="KW-0597">Phosphoprotein</keyword>
<keyword evidence="7" id="KW-0418">Kinase</keyword>
<dbReference type="Gene3D" id="3.30.565.10">
    <property type="entry name" value="Histidine kinase-like ATPase, C-terminal domain"/>
    <property type="match status" value="1"/>
</dbReference>
<dbReference type="InterPro" id="IPR003594">
    <property type="entry name" value="HATPase_dom"/>
</dbReference>
<dbReference type="PRINTS" id="PR00344">
    <property type="entry name" value="BCTRLSENSOR"/>
</dbReference>
<dbReference type="FunFam" id="3.30.565.10:FF:000006">
    <property type="entry name" value="Sensor histidine kinase WalK"/>
    <property type="match status" value="1"/>
</dbReference>
<feature type="transmembrane region" description="Helical" evidence="10">
    <location>
        <begin position="348"/>
        <end position="366"/>
    </location>
</feature>
<dbReference type="InterPro" id="IPR036097">
    <property type="entry name" value="HisK_dim/P_sf"/>
</dbReference>
<dbReference type="GO" id="GO:0000155">
    <property type="term" value="F:phosphorelay sensor kinase activity"/>
    <property type="evidence" value="ECO:0007669"/>
    <property type="project" value="InterPro"/>
</dbReference>
<comment type="subcellular location">
    <subcellularLocation>
        <location evidence="2">Cell membrane</location>
        <topology evidence="2">Multi-pass membrane protein</topology>
    </subcellularLocation>
</comment>
<dbReference type="InterPro" id="IPR011623">
    <property type="entry name" value="7TMR_DISM_rcpt_extracell_dom1"/>
</dbReference>
<sequence>MSARLELGEETEVMRIIRFLFVSFCVLSLIYGVASANARSEGEIPELVTSDSKLMYSMNTHMSILADPDRQWSLDDVQSQVLQERFRPATGQSSFGFGSPVYWVKMQIRNGSSKPNWEIGLQNPLLDKAELFAPVSVEPLNRNYPAFALNLPSGQLTTIYMRLETSGSMIVPLSLTEPSATYDAIHLEFLLYGLYYGMIVIIIVYMYTLYRSIRNSAYLYYIFYIASYSASQFIWNGLARQFMGPDLLMADSRGIYWFNGPSSAYDFFFLLSLWFGFMAIRKMLEPDKYAPLAGRVCRLMLVLCPISVLCALMVYSGGIPYYLSWFKSAGILIVPSVIIACAVKGNRLAWYVSGSILPLFIIGGPSNLLSFGLVPDNVFTHFGMQFGSAAEFLTMAVLLYEQISKMRKTQDEAKQQLMNALTDWNEALNKTVAEQTENLRRTNGELVIVEAARTMLLQNISHDVRNPLNFVQGGILALKYKLAAEPGQQERLLNKVYGKVLDVNRFIDDLFELSRSQGAQIPYVLELVMFQDWIEDLFQEVAADIEYAGRRCKVAISSNGADADVQIDPHLMKRVILNLVQNACAYTPAGGTITLHASLGIRSVAVRIGDDGPGIGPERLPHIFRRNYKEAESQGSGLGLAIAKEIVEGHGGEIGVQSLPGQGSQFYFTLPVVDTT</sequence>
<dbReference type="GO" id="GO:0005524">
    <property type="term" value="F:ATP binding"/>
    <property type="evidence" value="ECO:0007669"/>
    <property type="project" value="UniProtKB-KW"/>
</dbReference>
<protein>
    <recommendedName>
        <fullName evidence="3">histidine kinase</fullName>
        <ecNumber evidence="3">2.7.13.3</ecNumber>
    </recommendedName>
</protein>
<dbReference type="SUPFAM" id="SSF55874">
    <property type="entry name" value="ATPase domain of HSP90 chaperone/DNA topoisomerase II/histidine kinase"/>
    <property type="match status" value="1"/>
</dbReference>
<evidence type="ECO:0000256" key="9">
    <source>
        <dbReference type="ARBA" id="ARBA00023012"/>
    </source>
</evidence>
<dbReference type="InterPro" id="IPR050736">
    <property type="entry name" value="Sensor_HK_Regulatory"/>
</dbReference>
<keyword evidence="5" id="KW-0808">Transferase</keyword>
<proteinExistence type="predicted"/>
<dbReference type="SUPFAM" id="SSF47384">
    <property type="entry name" value="Homodimeric domain of signal transducing histidine kinase"/>
    <property type="match status" value="1"/>
</dbReference>
<keyword evidence="10" id="KW-1133">Transmembrane helix</keyword>
<keyword evidence="6" id="KW-0547">Nucleotide-binding</keyword>
<feature type="transmembrane region" description="Helical" evidence="10">
    <location>
        <begin position="321"/>
        <end position="341"/>
    </location>
</feature>
<dbReference type="Proteomes" id="UP000293142">
    <property type="component" value="Unassembled WGS sequence"/>
</dbReference>
<reference evidence="12 13" key="1">
    <citation type="submission" date="2019-02" db="EMBL/GenBank/DDBJ databases">
        <title>Paenibacillus sp. nov., isolated from surface-sterilized tissue of Thalictrum simplex L.</title>
        <authorList>
            <person name="Tuo L."/>
        </authorList>
    </citation>
    <scope>NUCLEOTIDE SEQUENCE [LARGE SCALE GENOMIC DNA]</scope>
    <source>
        <strain evidence="12 13">N2SHLJ1</strain>
    </source>
</reference>
<dbReference type="Pfam" id="PF02518">
    <property type="entry name" value="HATPase_c"/>
    <property type="match status" value="1"/>
</dbReference>
<keyword evidence="10" id="KW-0812">Transmembrane</keyword>
<name>A0A4V2J542_9BACL</name>
<dbReference type="GO" id="GO:0005886">
    <property type="term" value="C:plasma membrane"/>
    <property type="evidence" value="ECO:0007669"/>
    <property type="project" value="UniProtKB-SubCell"/>
</dbReference>
<keyword evidence="9" id="KW-0902">Two-component regulatory system</keyword>
<feature type="transmembrane region" description="Helical" evidence="10">
    <location>
        <begin position="378"/>
        <end position="400"/>
    </location>
</feature>
<dbReference type="CDD" id="cd00075">
    <property type="entry name" value="HATPase"/>
    <property type="match status" value="1"/>
</dbReference>
<dbReference type="OrthoDB" id="9809348at2"/>
<dbReference type="Gene3D" id="1.10.287.130">
    <property type="match status" value="1"/>
</dbReference>
<gene>
    <name evidence="12" type="ORF">EYB31_02255</name>
</gene>
<feature type="transmembrane region" description="Helical" evidence="10">
    <location>
        <begin position="217"/>
        <end position="235"/>
    </location>
</feature>
<dbReference type="AlphaFoldDB" id="A0A4V2J542"/>
<dbReference type="InterPro" id="IPR011622">
    <property type="entry name" value="7TMR_DISM_rcpt_extracell_dom2"/>
</dbReference>
<dbReference type="PANTHER" id="PTHR43711:SF1">
    <property type="entry name" value="HISTIDINE KINASE 1"/>
    <property type="match status" value="1"/>
</dbReference>
<dbReference type="Pfam" id="PF07695">
    <property type="entry name" value="7TMR-DISM_7TM"/>
    <property type="match status" value="1"/>
</dbReference>
<dbReference type="PROSITE" id="PS50109">
    <property type="entry name" value="HIS_KIN"/>
    <property type="match status" value="1"/>
</dbReference>
<keyword evidence="10" id="KW-0472">Membrane</keyword>
<accession>A0A4V2J542</accession>
<organism evidence="12 13">
    <name type="scientific">Paenibacillus thalictri</name>
    <dbReference type="NCBI Taxonomy" id="2527873"/>
    <lineage>
        <taxon>Bacteria</taxon>
        <taxon>Bacillati</taxon>
        <taxon>Bacillota</taxon>
        <taxon>Bacilli</taxon>
        <taxon>Bacillales</taxon>
        <taxon>Paenibacillaceae</taxon>
        <taxon>Paenibacillus</taxon>
    </lineage>
</organism>
<evidence type="ECO:0000313" key="13">
    <source>
        <dbReference type="Proteomes" id="UP000293142"/>
    </source>
</evidence>
<evidence type="ECO:0000256" key="6">
    <source>
        <dbReference type="ARBA" id="ARBA00022741"/>
    </source>
</evidence>
<evidence type="ECO:0000256" key="7">
    <source>
        <dbReference type="ARBA" id="ARBA00022777"/>
    </source>
</evidence>
<evidence type="ECO:0000256" key="1">
    <source>
        <dbReference type="ARBA" id="ARBA00000085"/>
    </source>
</evidence>
<evidence type="ECO:0000259" key="11">
    <source>
        <dbReference type="PROSITE" id="PS50109"/>
    </source>
</evidence>
<dbReference type="Pfam" id="PF00512">
    <property type="entry name" value="HisKA"/>
    <property type="match status" value="1"/>
</dbReference>
<dbReference type="InterPro" id="IPR005467">
    <property type="entry name" value="His_kinase_dom"/>
</dbReference>
<evidence type="ECO:0000256" key="8">
    <source>
        <dbReference type="ARBA" id="ARBA00022840"/>
    </source>
</evidence>
<dbReference type="PANTHER" id="PTHR43711">
    <property type="entry name" value="TWO-COMPONENT HISTIDINE KINASE"/>
    <property type="match status" value="1"/>
</dbReference>
<evidence type="ECO:0000256" key="4">
    <source>
        <dbReference type="ARBA" id="ARBA00022553"/>
    </source>
</evidence>
<comment type="caution">
    <text evidence="12">The sequence shown here is derived from an EMBL/GenBank/DDBJ whole genome shotgun (WGS) entry which is preliminary data.</text>
</comment>